<gene>
    <name evidence="9" type="ORF">IAA21_09175</name>
</gene>
<protein>
    <submittedName>
        <fullName evidence="9">Sugar ABC transporter permease</fullName>
    </submittedName>
</protein>
<keyword evidence="3" id="KW-1003">Cell membrane</keyword>
<dbReference type="EMBL" id="DXBU01000126">
    <property type="protein sequence ID" value="HIZ22950.1"/>
    <property type="molecule type" value="Genomic_DNA"/>
</dbReference>
<dbReference type="AlphaFoldDB" id="A0A9D2IU59"/>
<evidence type="ECO:0000256" key="4">
    <source>
        <dbReference type="ARBA" id="ARBA00022692"/>
    </source>
</evidence>
<evidence type="ECO:0000259" key="8">
    <source>
        <dbReference type="PROSITE" id="PS50928"/>
    </source>
</evidence>
<dbReference type="GO" id="GO:0005886">
    <property type="term" value="C:plasma membrane"/>
    <property type="evidence" value="ECO:0007669"/>
    <property type="project" value="UniProtKB-SubCell"/>
</dbReference>
<evidence type="ECO:0000256" key="5">
    <source>
        <dbReference type="ARBA" id="ARBA00022989"/>
    </source>
</evidence>
<feature type="transmembrane region" description="Helical" evidence="7">
    <location>
        <begin position="21"/>
        <end position="47"/>
    </location>
</feature>
<sequence length="292" mass="33277">MFKKKRPLQSKSEIVLRNIVVTFLVVYMSIFLLVPIIMALAGSFHLWNPLNGTYEWIGLDNYIRMFQYPTFWTSMINTLIFCVVVVFFRVVLGLALAYAITSKMTKHKTFFRTVFYMPTVTPLVAVAFVWKIMYNPQFGLIDQVFGLDINWLYDSVFALPAVMVMTIWKDFGYAVILFMSGLLSVPSDYYEASNIDGANAWQTFRYITLPLLKPTMIFVVITSIISYLQAYVPVMVMTDGGPGTSTFLSSYLVYDQAFVKYNFGYASAIAFFILILTAILTVLSFKVTGEKA</sequence>
<feature type="transmembrane region" description="Helical" evidence="7">
    <location>
        <begin position="211"/>
        <end position="232"/>
    </location>
</feature>
<dbReference type="PANTHER" id="PTHR30193:SF37">
    <property type="entry name" value="INNER MEMBRANE ABC TRANSPORTER PERMEASE PROTEIN YCJO"/>
    <property type="match status" value="1"/>
</dbReference>
<dbReference type="Pfam" id="PF00528">
    <property type="entry name" value="BPD_transp_1"/>
    <property type="match status" value="1"/>
</dbReference>
<comment type="subcellular location">
    <subcellularLocation>
        <location evidence="1 7">Cell membrane</location>
        <topology evidence="1 7">Multi-pass membrane protein</topology>
    </subcellularLocation>
</comment>
<name>A0A9D2IU59_9FIRM</name>
<keyword evidence="5 7" id="KW-1133">Transmembrane helix</keyword>
<feature type="domain" description="ABC transmembrane type-1" evidence="8">
    <location>
        <begin position="75"/>
        <end position="284"/>
    </location>
</feature>
<comment type="caution">
    <text evidence="9">The sequence shown here is derived from an EMBL/GenBank/DDBJ whole genome shotgun (WGS) entry which is preliminary data.</text>
</comment>
<dbReference type="GO" id="GO:0055085">
    <property type="term" value="P:transmembrane transport"/>
    <property type="evidence" value="ECO:0007669"/>
    <property type="project" value="InterPro"/>
</dbReference>
<keyword evidence="4 7" id="KW-0812">Transmembrane</keyword>
<dbReference type="InterPro" id="IPR051393">
    <property type="entry name" value="ABC_transporter_permease"/>
</dbReference>
<keyword evidence="2 7" id="KW-0813">Transport</keyword>
<feature type="transmembrane region" description="Helical" evidence="7">
    <location>
        <begin position="113"/>
        <end position="133"/>
    </location>
</feature>
<accession>A0A9D2IU59</accession>
<evidence type="ECO:0000256" key="1">
    <source>
        <dbReference type="ARBA" id="ARBA00004651"/>
    </source>
</evidence>
<evidence type="ECO:0000256" key="7">
    <source>
        <dbReference type="RuleBase" id="RU363032"/>
    </source>
</evidence>
<feature type="transmembrane region" description="Helical" evidence="7">
    <location>
        <begin position="263"/>
        <end position="285"/>
    </location>
</feature>
<evidence type="ECO:0000256" key="3">
    <source>
        <dbReference type="ARBA" id="ARBA00022475"/>
    </source>
</evidence>
<evidence type="ECO:0000256" key="6">
    <source>
        <dbReference type="ARBA" id="ARBA00023136"/>
    </source>
</evidence>
<reference evidence="9" key="1">
    <citation type="journal article" date="2021" name="PeerJ">
        <title>Extensive microbial diversity within the chicken gut microbiome revealed by metagenomics and culture.</title>
        <authorList>
            <person name="Gilroy R."/>
            <person name="Ravi A."/>
            <person name="Getino M."/>
            <person name="Pursley I."/>
            <person name="Horton D.L."/>
            <person name="Alikhan N.F."/>
            <person name="Baker D."/>
            <person name="Gharbi K."/>
            <person name="Hall N."/>
            <person name="Watson M."/>
            <person name="Adriaenssens E.M."/>
            <person name="Foster-Nyarko E."/>
            <person name="Jarju S."/>
            <person name="Secka A."/>
            <person name="Antonio M."/>
            <person name="Oren A."/>
            <person name="Chaudhuri R.R."/>
            <person name="La Ragione R."/>
            <person name="Hildebrand F."/>
            <person name="Pallen M.J."/>
        </authorList>
    </citation>
    <scope>NUCLEOTIDE SEQUENCE</scope>
    <source>
        <strain evidence="9">14324</strain>
    </source>
</reference>
<reference evidence="9" key="2">
    <citation type="submission" date="2021-04" db="EMBL/GenBank/DDBJ databases">
        <authorList>
            <person name="Gilroy R."/>
        </authorList>
    </citation>
    <scope>NUCLEOTIDE SEQUENCE</scope>
    <source>
        <strain evidence="9">14324</strain>
    </source>
</reference>
<feature type="transmembrane region" description="Helical" evidence="7">
    <location>
        <begin position="75"/>
        <end position="101"/>
    </location>
</feature>
<dbReference type="PANTHER" id="PTHR30193">
    <property type="entry name" value="ABC TRANSPORTER PERMEASE PROTEIN"/>
    <property type="match status" value="1"/>
</dbReference>
<evidence type="ECO:0000313" key="10">
    <source>
        <dbReference type="Proteomes" id="UP000824041"/>
    </source>
</evidence>
<evidence type="ECO:0000256" key="2">
    <source>
        <dbReference type="ARBA" id="ARBA00022448"/>
    </source>
</evidence>
<dbReference type="Proteomes" id="UP000824041">
    <property type="component" value="Unassembled WGS sequence"/>
</dbReference>
<dbReference type="InterPro" id="IPR000515">
    <property type="entry name" value="MetI-like"/>
</dbReference>
<organism evidence="9 10">
    <name type="scientific">Candidatus Blautia faecigallinarum</name>
    <dbReference type="NCBI Taxonomy" id="2838488"/>
    <lineage>
        <taxon>Bacteria</taxon>
        <taxon>Bacillati</taxon>
        <taxon>Bacillota</taxon>
        <taxon>Clostridia</taxon>
        <taxon>Lachnospirales</taxon>
        <taxon>Lachnospiraceae</taxon>
        <taxon>Blautia</taxon>
    </lineage>
</organism>
<dbReference type="InterPro" id="IPR035906">
    <property type="entry name" value="MetI-like_sf"/>
</dbReference>
<proteinExistence type="inferred from homology"/>
<dbReference type="PROSITE" id="PS50928">
    <property type="entry name" value="ABC_TM1"/>
    <property type="match status" value="1"/>
</dbReference>
<dbReference type="SUPFAM" id="SSF161098">
    <property type="entry name" value="MetI-like"/>
    <property type="match status" value="1"/>
</dbReference>
<evidence type="ECO:0000313" key="9">
    <source>
        <dbReference type="EMBL" id="HIZ22950.1"/>
    </source>
</evidence>
<dbReference type="CDD" id="cd06261">
    <property type="entry name" value="TM_PBP2"/>
    <property type="match status" value="1"/>
</dbReference>
<dbReference type="Gene3D" id="1.10.3720.10">
    <property type="entry name" value="MetI-like"/>
    <property type="match status" value="1"/>
</dbReference>
<keyword evidence="6 7" id="KW-0472">Membrane</keyword>
<comment type="similarity">
    <text evidence="7">Belongs to the binding-protein-dependent transport system permease family.</text>
</comment>